<dbReference type="Gene3D" id="2.120.10.30">
    <property type="entry name" value="TolB, C-terminal domain"/>
    <property type="match status" value="1"/>
</dbReference>
<dbReference type="InterPro" id="IPR000033">
    <property type="entry name" value="LDLR_classB_rpt"/>
</dbReference>
<accession>A0ABM0MI51</accession>
<dbReference type="SMART" id="SM00135">
    <property type="entry name" value="LY"/>
    <property type="match status" value="2"/>
</dbReference>
<dbReference type="InterPro" id="IPR050778">
    <property type="entry name" value="Cueball_EGF_LRP_Nidogen"/>
</dbReference>
<reference evidence="3" key="1">
    <citation type="submission" date="2025-08" db="UniProtKB">
        <authorList>
            <consortium name="RefSeq"/>
        </authorList>
    </citation>
    <scope>IDENTIFICATION</scope>
    <source>
        <tissue evidence="3">Testes</tissue>
    </source>
</reference>
<name>A0ABM0MI51_SACKO</name>
<dbReference type="InterPro" id="IPR011042">
    <property type="entry name" value="6-blade_b-propeller_TolB-like"/>
</dbReference>
<dbReference type="SUPFAM" id="SSF63825">
    <property type="entry name" value="YWTD domain"/>
    <property type="match status" value="1"/>
</dbReference>
<sequence length="182" mass="20544">MFLEGDGQEIYDEPLPSPFVFITSNALSMRSLDYDYEEETVFWTDAHTKTVYKTVMQSGNLMNIAVYSGTSSQAEGLAVDWISKKLYWTDALYNWIMVSDYSGTYVKPLLLHDLDRPRGIVVHPNKGLIVHKQEGPQARASRKTVFHVKYFSGANSCGLKGVPLRADNKSKLRGSLDWDQGL</sequence>
<gene>
    <name evidence="3" type="primary">LOC102804057</name>
</gene>
<protein>
    <submittedName>
        <fullName evidence="3">Low-density lipoprotein receptor-related protein 4-like</fullName>
    </submittedName>
</protein>
<proteinExistence type="predicted"/>
<evidence type="ECO:0000313" key="3">
    <source>
        <dbReference type="RefSeq" id="XP_006819692.1"/>
    </source>
</evidence>
<dbReference type="RefSeq" id="XP_006819692.1">
    <property type="nucleotide sequence ID" value="XM_006819629.1"/>
</dbReference>
<dbReference type="GeneID" id="102804057"/>
<dbReference type="Proteomes" id="UP000694865">
    <property type="component" value="Unplaced"/>
</dbReference>
<evidence type="ECO:0000256" key="1">
    <source>
        <dbReference type="PROSITE-ProRule" id="PRU00461"/>
    </source>
</evidence>
<dbReference type="Pfam" id="PF00058">
    <property type="entry name" value="Ldl_recept_b"/>
    <property type="match status" value="1"/>
</dbReference>
<dbReference type="PANTHER" id="PTHR46513">
    <property type="entry name" value="VITELLOGENIN RECEPTOR-LIKE PROTEIN-RELATED-RELATED"/>
    <property type="match status" value="1"/>
</dbReference>
<dbReference type="PANTHER" id="PTHR46513:SF13">
    <property type="entry name" value="EGF-LIKE DOMAIN-CONTAINING PROTEIN"/>
    <property type="match status" value="1"/>
</dbReference>
<evidence type="ECO:0000313" key="2">
    <source>
        <dbReference type="Proteomes" id="UP000694865"/>
    </source>
</evidence>
<organism evidence="2 3">
    <name type="scientific">Saccoglossus kowalevskii</name>
    <name type="common">Acorn worm</name>
    <dbReference type="NCBI Taxonomy" id="10224"/>
    <lineage>
        <taxon>Eukaryota</taxon>
        <taxon>Metazoa</taxon>
        <taxon>Hemichordata</taxon>
        <taxon>Enteropneusta</taxon>
        <taxon>Harrimaniidae</taxon>
        <taxon>Saccoglossus</taxon>
    </lineage>
</organism>
<feature type="repeat" description="LDL-receptor class B" evidence="1">
    <location>
        <begin position="84"/>
        <end position="126"/>
    </location>
</feature>
<keyword evidence="2" id="KW-1185">Reference proteome</keyword>
<dbReference type="PROSITE" id="PS51120">
    <property type="entry name" value="LDLRB"/>
    <property type="match status" value="1"/>
</dbReference>